<dbReference type="RefSeq" id="WP_379514668.1">
    <property type="nucleotide sequence ID" value="NZ_JBHSPA010000018.1"/>
</dbReference>
<comment type="caution">
    <text evidence="5">The sequence shown here is derived from an EMBL/GenBank/DDBJ whole genome shotgun (WGS) entry which is preliminary data.</text>
</comment>
<dbReference type="PANTHER" id="PTHR47235:SF1">
    <property type="entry name" value="BLR6548 PROTEIN"/>
    <property type="match status" value="1"/>
</dbReference>
<dbReference type="EMBL" id="JBHSPA010000018">
    <property type="protein sequence ID" value="MFC5825145.1"/>
    <property type="molecule type" value="Genomic_DNA"/>
</dbReference>
<evidence type="ECO:0000256" key="2">
    <source>
        <dbReference type="ARBA" id="ARBA00022729"/>
    </source>
</evidence>
<name>A0ABW1CKH7_9ACTN</name>
<evidence type="ECO:0000256" key="3">
    <source>
        <dbReference type="SAM" id="SignalP"/>
    </source>
</evidence>
<keyword evidence="2 3" id="KW-0732">Signal</keyword>
<keyword evidence="6" id="KW-1185">Reference proteome</keyword>
<dbReference type="SUPFAM" id="SSF53822">
    <property type="entry name" value="Periplasmic binding protein-like I"/>
    <property type="match status" value="1"/>
</dbReference>
<comment type="similarity">
    <text evidence="1">Belongs to the leucine-binding protein family.</text>
</comment>
<dbReference type="CDD" id="cd06343">
    <property type="entry name" value="PBP1_ABC_ligand_binding-like"/>
    <property type="match status" value="1"/>
</dbReference>
<evidence type="ECO:0000313" key="6">
    <source>
        <dbReference type="Proteomes" id="UP001596058"/>
    </source>
</evidence>
<dbReference type="Pfam" id="PF13458">
    <property type="entry name" value="Peripla_BP_6"/>
    <property type="match status" value="1"/>
</dbReference>
<accession>A0ABW1CKH7</accession>
<protein>
    <submittedName>
        <fullName evidence="5">ABC transporter substrate-binding protein</fullName>
    </submittedName>
</protein>
<proteinExistence type="inferred from homology"/>
<evidence type="ECO:0000313" key="5">
    <source>
        <dbReference type="EMBL" id="MFC5825145.1"/>
    </source>
</evidence>
<evidence type="ECO:0000256" key="1">
    <source>
        <dbReference type="ARBA" id="ARBA00010062"/>
    </source>
</evidence>
<sequence>MRVSAIGCTALLLLAVAACGGRSEEGATGGATAASGQCQGQQTTGITDKSIKLGGIYPLSGPASAYGDIPKGIKAYFDYINAEKNGIGGRKVEFVVRDDGYQPPKAVEEARRLVEQEQVFALFQTLGTPSTSATWDYTNQRKVPQVFVATGASKWGTDAAHPWTIGWQPNYISEARVYAAYLKKEKPEATVAVLYQNDDFGKDLLGGFKRALEGTQIKVAAEQSYEVTDPSIDPQMRNLAESKAEVFLNITTPKFGSQALAADAKNTKWNPLHIVNNVAASITVLKPVGFENVQGVLSATYYKDPNDPTWASDPEMVLYKEKMKQYAPQSDPNVPYNTFGWAVASSFHKAMDAAACPTREGLRDSVRNLKGVKVDMLLPGVMMDTAQGDGFPIESMQLMTFKGERWELMGDVIDTRKEFGPLTG</sequence>
<dbReference type="Gene3D" id="3.40.50.2300">
    <property type="match status" value="2"/>
</dbReference>
<reference evidence="6" key="1">
    <citation type="journal article" date="2019" name="Int. J. Syst. Evol. Microbiol.">
        <title>The Global Catalogue of Microorganisms (GCM) 10K type strain sequencing project: providing services to taxonomists for standard genome sequencing and annotation.</title>
        <authorList>
            <consortium name="The Broad Institute Genomics Platform"/>
            <consortium name="The Broad Institute Genome Sequencing Center for Infectious Disease"/>
            <person name="Wu L."/>
            <person name="Ma J."/>
        </authorList>
    </citation>
    <scope>NUCLEOTIDE SEQUENCE [LARGE SCALE GENOMIC DNA]</scope>
    <source>
        <strain evidence="6">CCUG 53903</strain>
    </source>
</reference>
<evidence type="ECO:0000259" key="4">
    <source>
        <dbReference type="Pfam" id="PF13458"/>
    </source>
</evidence>
<dbReference type="PROSITE" id="PS51257">
    <property type="entry name" value="PROKAR_LIPOPROTEIN"/>
    <property type="match status" value="1"/>
</dbReference>
<feature type="signal peptide" evidence="3">
    <location>
        <begin position="1"/>
        <end position="20"/>
    </location>
</feature>
<dbReference type="InterPro" id="IPR028081">
    <property type="entry name" value="Leu-bd"/>
</dbReference>
<organism evidence="5 6">
    <name type="scientific">Nonomuraea insulae</name>
    <dbReference type="NCBI Taxonomy" id="1616787"/>
    <lineage>
        <taxon>Bacteria</taxon>
        <taxon>Bacillati</taxon>
        <taxon>Actinomycetota</taxon>
        <taxon>Actinomycetes</taxon>
        <taxon>Streptosporangiales</taxon>
        <taxon>Streptosporangiaceae</taxon>
        <taxon>Nonomuraea</taxon>
    </lineage>
</organism>
<feature type="chain" id="PRO_5046792694" evidence="3">
    <location>
        <begin position="21"/>
        <end position="424"/>
    </location>
</feature>
<dbReference type="PANTHER" id="PTHR47235">
    <property type="entry name" value="BLR6548 PROTEIN"/>
    <property type="match status" value="1"/>
</dbReference>
<gene>
    <name evidence="5" type="ORF">ACFPZ3_14885</name>
</gene>
<dbReference type="Proteomes" id="UP001596058">
    <property type="component" value="Unassembled WGS sequence"/>
</dbReference>
<feature type="domain" description="Leucine-binding protein" evidence="4">
    <location>
        <begin position="50"/>
        <end position="402"/>
    </location>
</feature>
<dbReference type="InterPro" id="IPR028082">
    <property type="entry name" value="Peripla_BP_I"/>
</dbReference>